<evidence type="ECO:0000313" key="4">
    <source>
        <dbReference type="EMBL" id="EMD37572.1"/>
    </source>
</evidence>
<dbReference type="GO" id="GO:0008270">
    <property type="term" value="F:zinc ion binding"/>
    <property type="evidence" value="ECO:0007669"/>
    <property type="project" value="UniProtKB-KW"/>
</dbReference>
<keyword evidence="1" id="KW-0862">Zinc</keyword>
<dbReference type="HOGENOM" id="CLU_041692_2_0_1"/>
<feature type="region of interest" description="Disordered" evidence="2">
    <location>
        <begin position="206"/>
        <end position="225"/>
    </location>
</feature>
<dbReference type="Proteomes" id="UP000016930">
    <property type="component" value="Unassembled WGS sequence"/>
</dbReference>
<feature type="compositionally biased region" description="Basic and acidic residues" evidence="2">
    <location>
        <begin position="211"/>
        <end position="225"/>
    </location>
</feature>
<dbReference type="STRING" id="914234.M2RGI7"/>
<dbReference type="PROSITE" id="PS50103">
    <property type="entry name" value="ZF_C3H1"/>
    <property type="match status" value="1"/>
</dbReference>
<evidence type="ECO:0000313" key="5">
    <source>
        <dbReference type="Proteomes" id="UP000016930"/>
    </source>
</evidence>
<dbReference type="EMBL" id="KB445796">
    <property type="protein sequence ID" value="EMD37572.1"/>
    <property type="molecule type" value="Genomic_DNA"/>
</dbReference>
<accession>M2RGI7</accession>
<feature type="non-terminal residue" evidence="4">
    <location>
        <position position="1"/>
    </location>
</feature>
<feature type="zinc finger region" description="C3H1-type" evidence="1">
    <location>
        <begin position="222"/>
        <end position="250"/>
    </location>
</feature>
<dbReference type="OrthoDB" id="2655894at2759"/>
<evidence type="ECO:0000256" key="2">
    <source>
        <dbReference type="SAM" id="MobiDB-lite"/>
    </source>
</evidence>
<evidence type="ECO:0000259" key="3">
    <source>
        <dbReference type="PROSITE" id="PS50103"/>
    </source>
</evidence>
<feature type="non-terminal residue" evidence="4">
    <location>
        <position position="264"/>
    </location>
</feature>
<name>M2RGI7_CERS8</name>
<sequence>GSDGDRRRRANPDQWPWVVTDRLLAGRHLSSSCRTTLQLLQSYGVEPKFTRMSIMQSSSAPPFPESEWGNILAGRPVDLDKVLSSIFSLGKDDKQVEKLGEFELSHARITPIKRVKTEGEWYRAWNITVEATSFAFPHRRSELVSYRRYISEIFAAVGESSQQRVLEFDCAVHYYVSTHRHLELTDTGHFASLHTKFLHSIGVGAQAESSRSQDRGRAAPPKPRNEPCRRWNVGACPSNAGTCRYRHICSQCESGSHTVGACPT</sequence>
<evidence type="ECO:0000256" key="1">
    <source>
        <dbReference type="PROSITE-ProRule" id="PRU00723"/>
    </source>
</evidence>
<organism evidence="4 5">
    <name type="scientific">Ceriporiopsis subvermispora (strain B)</name>
    <name type="common">White-rot fungus</name>
    <name type="synonym">Gelatoporia subvermispora</name>
    <dbReference type="NCBI Taxonomy" id="914234"/>
    <lineage>
        <taxon>Eukaryota</taxon>
        <taxon>Fungi</taxon>
        <taxon>Dikarya</taxon>
        <taxon>Basidiomycota</taxon>
        <taxon>Agaricomycotina</taxon>
        <taxon>Agaricomycetes</taxon>
        <taxon>Polyporales</taxon>
        <taxon>Gelatoporiaceae</taxon>
        <taxon>Gelatoporia</taxon>
    </lineage>
</organism>
<dbReference type="AlphaFoldDB" id="M2RGI7"/>
<reference evidence="4 5" key="1">
    <citation type="journal article" date="2012" name="Proc. Natl. Acad. Sci. U.S.A.">
        <title>Comparative genomics of Ceriporiopsis subvermispora and Phanerochaete chrysosporium provide insight into selective ligninolysis.</title>
        <authorList>
            <person name="Fernandez-Fueyo E."/>
            <person name="Ruiz-Duenas F.J."/>
            <person name="Ferreira P."/>
            <person name="Floudas D."/>
            <person name="Hibbett D.S."/>
            <person name="Canessa P."/>
            <person name="Larrondo L.F."/>
            <person name="James T.Y."/>
            <person name="Seelenfreund D."/>
            <person name="Lobos S."/>
            <person name="Polanco R."/>
            <person name="Tello M."/>
            <person name="Honda Y."/>
            <person name="Watanabe T."/>
            <person name="Watanabe T."/>
            <person name="Ryu J.S."/>
            <person name="Kubicek C.P."/>
            <person name="Schmoll M."/>
            <person name="Gaskell J."/>
            <person name="Hammel K.E."/>
            <person name="St John F.J."/>
            <person name="Vanden Wymelenberg A."/>
            <person name="Sabat G."/>
            <person name="Splinter BonDurant S."/>
            <person name="Syed K."/>
            <person name="Yadav J.S."/>
            <person name="Doddapaneni H."/>
            <person name="Subramanian V."/>
            <person name="Lavin J.L."/>
            <person name="Oguiza J.A."/>
            <person name="Perez G."/>
            <person name="Pisabarro A.G."/>
            <person name="Ramirez L."/>
            <person name="Santoyo F."/>
            <person name="Master E."/>
            <person name="Coutinho P.M."/>
            <person name="Henrissat B."/>
            <person name="Lombard V."/>
            <person name="Magnuson J.K."/>
            <person name="Kuees U."/>
            <person name="Hori C."/>
            <person name="Igarashi K."/>
            <person name="Samejima M."/>
            <person name="Held B.W."/>
            <person name="Barry K.W."/>
            <person name="LaButti K.M."/>
            <person name="Lapidus A."/>
            <person name="Lindquist E.A."/>
            <person name="Lucas S.M."/>
            <person name="Riley R."/>
            <person name="Salamov A.A."/>
            <person name="Hoffmeister D."/>
            <person name="Schwenk D."/>
            <person name="Hadar Y."/>
            <person name="Yarden O."/>
            <person name="de Vries R.P."/>
            <person name="Wiebenga A."/>
            <person name="Stenlid J."/>
            <person name="Eastwood D."/>
            <person name="Grigoriev I.V."/>
            <person name="Berka R.M."/>
            <person name="Blanchette R.A."/>
            <person name="Kersten P."/>
            <person name="Martinez A.T."/>
            <person name="Vicuna R."/>
            <person name="Cullen D."/>
        </authorList>
    </citation>
    <scope>NUCLEOTIDE SEQUENCE [LARGE SCALE GENOMIC DNA]</scope>
    <source>
        <strain evidence="4 5">B</strain>
    </source>
</reference>
<dbReference type="InterPro" id="IPR000571">
    <property type="entry name" value="Znf_CCCH"/>
</dbReference>
<keyword evidence="1" id="KW-0863">Zinc-finger</keyword>
<feature type="domain" description="C3H1-type" evidence="3">
    <location>
        <begin position="222"/>
        <end position="250"/>
    </location>
</feature>
<proteinExistence type="predicted"/>
<protein>
    <recommendedName>
        <fullName evidence="3">C3H1-type domain-containing protein</fullName>
    </recommendedName>
</protein>
<gene>
    <name evidence="4" type="ORF">CERSUDRAFT_32093</name>
</gene>
<keyword evidence="1" id="KW-0479">Metal-binding</keyword>
<keyword evidence="5" id="KW-1185">Reference proteome</keyword>